<name>A0A1D2VEL0_9ASCO</name>
<dbReference type="InterPro" id="IPR038286">
    <property type="entry name" value="IPK_sf"/>
</dbReference>
<dbReference type="PANTHER" id="PTHR12400">
    <property type="entry name" value="INOSITOL POLYPHOSPHATE KINASE"/>
    <property type="match status" value="1"/>
</dbReference>
<dbReference type="STRING" id="1344418.A0A1D2VEL0"/>
<protein>
    <recommendedName>
        <fullName evidence="4">Kinase</fullName>
        <ecNumber evidence="4">2.7.-.-</ecNumber>
    </recommendedName>
</protein>
<dbReference type="EC" id="2.7.-.-" evidence="4"/>
<comment type="similarity">
    <text evidence="1 4">Belongs to the inositol phosphokinase (IPK) family.</text>
</comment>
<evidence type="ECO:0000313" key="6">
    <source>
        <dbReference type="EMBL" id="ODV60049.1"/>
    </source>
</evidence>
<dbReference type="FunCoup" id="A0A1D2VEL0">
    <property type="interactions" value="197"/>
</dbReference>
<evidence type="ECO:0000256" key="5">
    <source>
        <dbReference type="SAM" id="MobiDB-lite"/>
    </source>
</evidence>
<dbReference type="PANTHER" id="PTHR12400:SF21">
    <property type="entry name" value="KINASE"/>
    <property type="match status" value="1"/>
</dbReference>
<keyword evidence="7" id="KW-1185">Reference proteome</keyword>
<feature type="compositionally biased region" description="Polar residues" evidence="5">
    <location>
        <begin position="114"/>
        <end position="126"/>
    </location>
</feature>
<dbReference type="InParanoid" id="A0A1D2VEL0"/>
<gene>
    <name evidence="6" type="ORF">ASCRUDRAFT_24702</name>
</gene>
<feature type="compositionally biased region" description="Polar residues" evidence="5">
    <location>
        <begin position="133"/>
        <end position="157"/>
    </location>
</feature>
<feature type="non-terminal residue" evidence="6">
    <location>
        <position position="1"/>
    </location>
</feature>
<dbReference type="GO" id="GO:0005737">
    <property type="term" value="C:cytoplasm"/>
    <property type="evidence" value="ECO:0007669"/>
    <property type="project" value="TreeGrafter"/>
</dbReference>
<dbReference type="GO" id="GO:0032958">
    <property type="term" value="P:inositol phosphate biosynthetic process"/>
    <property type="evidence" value="ECO:0007669"/>
    <property type="project" value="InterPro"/>
</dbReference>
<dbReference type="Proteomes" id="UP000095038">
    <property type="component" value="Unassembled WGS sequence"/>
</dbReference>
<keyword evidence="3 4" id="KW-0418">Kinase</keyword>
<dbReference type="SUPFAM" id="SSF56104">
    <property type="entry name" value="SAICAR synthase-like"/>
    <property type="match status" value="1"/>
</dbReference>
<feature type="region of interest" description="Disordered" evidence="5">
    <location>
        <begin position="114"/>
        <end position="157"/>
    </location>
</feature>
<feature type="non-terminal residue" evidence="6">
    <location>
        <position position="494"/>
    </location>
</feature>
<dbReference type="GO" id="GO:0005634">
    <property type="term" value="C:nucleus"/>
    <property type="evidence" value="ECO:0007669"/>
    <property type="project" value="TreeGrafter"/>
</dbReference>
<dbReference type="GO" id="GO:0046854">
    <property type="term" value="P:phosphatidylinositol phosphate biosynthetic process"/>
    <property type="evidence" value="ECO:0007669"/>
    <property type="project" value="TreeGrafter"/>
</dbReference>
<dbReference type="RefSeq" id="XP_020046356.1">
    <property type="nucleotide sequence ID" value="XM_020189866.1"/>
</dbReference>
<evidence type="ECO:0000256" key="1">
    <source>
        <dbReference type="ARBA" id="ARBA00007374"/>
    </source>
</evidence>
<evidence type="ECO:0000256" key="4">
    <source>
        <dbReference type="RuleBase" id="RU363090"/>
    </source>
</evidence>
<dbReference type="GO" id="GO:0000824">
    <property type="term" value="F:inositol-1,4,5,6-tetrakisphosphate 3-kinase activity"/>
    <property type="evidence" value="ECO:0007669"/>
    <property type="project" value="TreeGrafter"/>
</dbReference>
<dbReference type="GO" id="GO:0008440">
    <property type="term" value="F:inositol-1,4,5-trisphosphate 3-kinase activity"/>
    <property type="evidence" value="ECO:0007669"/>
    <property type="project" value="TreeGrafter"/>
</dbReference>
<dbReference type="Pfam" id="PF03770">
    <property type="entry name" value="IPK"/>
    <property type="match status" value="1"/>
</dbReference>
<dbReference type="OrthoDB" id="2573163at2759"/>
<dbReference type="EMBL" id="KV454483">
    <property type="protein sequence ID" value="ODV60049.1"/>
    <property type="molecule type" value="Genomic_DNA"/>
</dbReference>
<reference evidence="7" key="1">
    <citation type="submission" date="2016-05" db="EMBL/GenBank/DDBJ databases">
        <title>Comparative genomics of biotechnologically important yeasts.</title>
        <authorList>
            <consortium name="DOE Joint Genome Institute"/>
            <person name="Riley R."/>
            <person name="Haridas S."/>
            <person name="Wolfe K.H."/>
            <person name="Lopes M.R."/>
            <person name="Hittinger C.T."/>
            <person name="Goker M."/>
            <person name="Salamov A."/>
            <person name="Wisecaver J."/>
            <person name="Long T.M."/>
            <person name="Aerts A.L."/>
            <person name="Barry K."/>
            <person name="Choi C."/>
            <person name="Clum A."/>
            <person name="Coughlan A.Y."/>
            <person name="Deshpande S."/>
            <person name="Douglass A.P."/>
            <person name="Hanson S.J."/>
            <person name="Klenk H.-P."/>
            <person name="Labutti K."/>
            <person name="Lapidus A."/>
            <person name="Lindquist E."/>
            <person name="Lipzen A."/>
            <person name="Meier-Kolthoff J.P."/>
            <person name="Ohm R.A."/>
            <person name="Otillar R.P."/>
            <person name="Pangilinan J."/>
            <person name="Peng Y."/>
            <person name="Rokas A."/>
            <person name="Rosa C.A."/>
            <person name="Scheuner C."/>
            <person name="Sibirny A.A."/>
            <person name="Slot J.C."/>
            <person name="Stielow J.B."/>
            <person name="Sun H."/>
            <person name="Kurtzman C.P."/>
            <person name="Blackwell M."/>
            <person name="Grigoriev I.V."/>
            <person name="Jeffries T.W."/>
        </authorList>
    </citation>
    <scope>NUCLEOTIDE SEQUENCE [LARGE SCALE GENOMIC DNA]</scope>
    <source>
        <strain evidence="7">DSM 1968</strain>
    </source>
</reference>
<sequence>IYPLAVELKPFKDKVGGHTAIFRFSHRAICKALVNRENKWYEAVEMLHPELLHFMPKYIGVLNSSFSKINELTKRNSASLKLNENENIELPPQVVLDDNKHIIPDSIWKKFSFQSTSSPETDPNSIHSKDSTHSSLNSGTTNKFPGSNSSSNPKDSTILQCNNKLQNMILNSLTGSTSVNTELQELVIREVFAPIKKHAENVKEQMSINFEENKLESHNLRNNIQKHSYHLKQITKFEKFILLEDLTIGMKRPCVLDLKMGTRQYGIESNDKKQKSQRKKCYYTTSRKLGVRICGMQNWDKKNHRFIKRDKYFGRRIKKGEEFLRILIQFLYDGESQRSILKHIPKIVNKLNELKKIFSKLKGYRMYGSSLLLMYDGSNNNEPEYQDKEGDEKDEILVKIIDFSKCLTENENLIDTLKKYKCKPRFPFEVDKGYIRGINSLMFYFKLMFKKIVGEEYSDLSNEKMKMLMNQERFKKSLDFLDFFEEDTYEDEND</sequence>
<organism evidence="6 7">
    <name type="scientific">Ascoidea rubescens DSM 1968</name>
    <dbReference type="NCBI Taxonomy" id="1344418"/>
    <lineage>
        <taxon>Eukaryota</taxon>
        <taxon>Fungi</taxon>
        <taxon>Dikarya</taxon>
        <taxon>Ascomycota</taxon>
        <taxon>Saccharomycotina</taxon>
        <taxon>Saccharomycetes</taxon>
        <taxon>Ascoideaceae</taxon>
        <taxon>Ascoidea</taxon>
    </lineage>
</organism>
<proteinExistence type="inferred from homology"/>
<accession>A0A1D2VEL0</accession>
<dbReference type="InterPro" id="IPR005522">
    <property type="entry name" value="IPK"/>
</dbReference>
<keyword evidence="2 4" id="KW-0808">Transferase</keyword>
<dbReference type="GeneID" id="30963502"/>
<dbReference type="Gene3D" id="3.30.470.160">
    <property type="entry name" value="Inositol polyphosphate kinase"/>
    <property type="match status" value="1"/>
</dbReference>
<evidence type="ECO:0000313" key="7">
    <source>
        <dbReference type="Proteomes" id="UP000095038"/>
    </source>
</evidence>
<evidence type="ECO:0000256" key="3">
    <source>
        <dbReference type="ARBA" id="ARBA00022777"/>
    </source>
</evidence>
<dbReference type="AlphaFoldDB" id="A0A1D2VEL0"/>
<evidence type="ECO:0000256" key="2">
    <source>
        <dbReference type="ARBA" id="ARBA00022679"/>
    </source>
</evidence>